<reference evidence="1 2" key="1">
    <citation type="journal article" date="2020" name="Microorganisms">
        <title>Osmotic Adaptation and Compatible Solute Biosynthesis of Phototrophic Bacteria as Revealed from Genome Analyses.</title>
        <authorList>
            <person name="Imhoff J.F."/>
            <person name="Rahn T."/>
            <person name="Kunzel S."/>
            <person name="Keller A."/>
            <person name="Neulinger S.C."/>
        </authorList>
    </citation>
    <scope>NUCLEOTIDE SEQUENCE [LARGE SCALE GENOMIC DNA]</scope>
    <source>
        <strain evidence="1 2">DSM 15382</strain>
    </source>
</reference>
<dbReference type="Pfam" id="PF13714">
    <property type="entry name" value="PEP_mutase"/>
    <property type="match status" value="1"/>
</dbReference>
<keyword evidence="2" id="KW-1185">Reference proteome</keyword>
<dbReference type="InterPro" id="IPR040442">
    <property type="entry name" value="Pyrv_kinase-like_dom_sf"/>
</dbReference>
<comment type="caution">
    <text evidence="1">The sequence shown here is derived from an EMBL/GenBank/DDBJ whole genome shotgun (WGS) entry which is preliminary data.</text>
</comment>
<dbReference type="SUPFAM" id="SSF51621">
    <property type="entry name" value="Phosphoenolpyruvate/pyruvate domain"/>
    <property type="match status" value="1"/>
</dbReference>
<dbReference type="GO" id="GO:0016829">
    <property type="term" value="F:lyase activity"/>
    <property type="evidence" value="ECO:0007669"/>
    <property type="project" value="UniProtKB-KW"/>
</dbReference>
<dbReference type="InterPro" id="IPR015813">
    <property type="entry name" value="Pyrv/PenolPyrv_kinase-like_dom"/>
</dbReference>
<keyword evidence="1" id="KW-0456">Lyase</keyword>
<dbReference type="CDD" id="cd00377">
    <property type="entry name" value="ICL_PEPM"/>
    <property type="match status" value="1"/>
</dbReference>
<sequence length="280" mass="28163">MTAPHDAAARAERFVALHASGCFLLPNAWDAGSARLLASLGPAALATTSAGAAWVLGRQDSALGRAESLANAAAILAETTLPVSADLEDGFGPAPEDCAATVRAAIEAGLAGCTIEDTTRDAAAPVHGFDAAVARVQAAVAAARGKGRPFVLTARAENFLHGRPDLEDTVRRLVAFAEAGADCLYAPALPDLDAVRRVVAAVAPKPVNVLIGPRAGLVPMEALAAAGVRRVSLGGALARAAYGQALDLTRALLGGDLPRMAAVMPHAAVNGAMRPAGVGP</sequence>
<dbReference type="RefSeq" id="WP_133220275.1">
    <property type="nucleotide sequence ID" value="NZ_NRSG01000027.1"/>
</dbReference>
<dbReference type="EMBL" id="NRSG01000027">
    <property type="protein sequence ID" value="MBK1657762.1"/>
    <property type="molecule type" value="Genomic_DNA"/>
</dbReference>
<dbReference type="PANTHER" id="PTHR42905:SF16">
    <property type="entry name" value="CARBOXYPHOSPHONOENOLPYRUVATE PHOSPHONOMUTASE-LIKE PROTEIN (AFU_ORTHOLOGUE AFUA_5G07230)"/>
    <property type="match status" value="1"/>
</dbReference>
<proteinExistence type="predicted"/>
<organism evidence="1 2">
    <name type="scientific">Paracraurococcus ruber</name>
    <dbReference type="NCBI Taxonomy" id="77675"/>
    <lineage>
        <taxon>Bacteria</taxon>
        <taxon>Pseudomonadati</taxon>
        <taxon>Pseudomonadota</taxon>
        <taxon>Alphaproteobacteria</taxon>
        <taxon>Acetobacterales</taxon>
        <taxon>Roseomonadaceae</taxon>
        <taxon>Paracraurococcus</taxon>
    </lineage>
</organism>
<accession>A0ABS1CTG8</accession>
<dbReference type="Gene3D" id="3.20.20.60">
    <property type="entry name" value="Phosphoenolpyruvate-binding domains"/>
    <property type="match status" value="1"/>
</dbReference>
<evidence type="ECO:0000313" key="1">
    <source>
        <dbReference type="EMBL" id="MBK1657762.1"/>
    </source>
</evidence>
<dbReference type="PANTHER" id="PTHR42905">
    <property type="entry name" value="PHOSPHOENOLPYRUVATE CARBOXYLASE"/>
    <property type="match status" value="1"/>
</dbReference>
<name>A0ABS1CTG8_9PROT</name>
<protein>
    <submittedName>
        <fullName evidence="1">2-methylisocitrate lyase</fullName>
    </submittedName>
</protein>
<gene>
    <name evidence="1" type="ORF">CKO45_05900</name>
</gene>
<dbReference type="InterPro" id="IPR039556">
    <property type="entry name" value="ICL/PEPM"/>
</dbReference>
<evidence type="ECO:0000313" key="2">
    <source>
        <dbReference type="Proteomes" id="UP000697995"/>
    </source>
</evidence>
<dbReference type="Proteomes" id="UP000697995">
    <property type="component" value="Unassembled WGS sequence"/>
</dbReference>